<evidence type="ECO:0000256" key="12">
    <source>
        <dbReference type="ARBA" id="ARBA00032474"/>
    </source>
</evidence>
<evidence type="ECO:0000256" key="9">
    <source>
        <dbReference type="ARBA" id="ARBA00029745"/>
    </source>
</evidence>
<evidence type="ECO:0000256" key="8">
    <source>
        <dbReference type="ARBA" id="ARBA00026066"/>
    </source>
</evidence>
<proteinExistence type="inferred from homology"/>
<dbReference type="PANTHER" id="PTHR23404">
    <property type="entry name" value="MOLYBDOPTERIN SYNTHASE RELATED"/>
    <property type="match status" value="1"/>
</dbReference>
<evidence type="ECO:0000256" key="6">
    <source>
        <dbReference type="ARBA" id="ARBA00023150"/>
    </source>
</evidence>
<comment type="caution">
    <text evidence="15">The sequence shown here is derived from an EMBL/GenBank/DDBJ whole genome shotgun (WGS) entry which is preliminary data.</text>
</comment>
<evidence type="ECO:0000256" key="10">
    <source>
        <dbReference type="ARBA" id="ARBA00030407"/>
    </source>
</evidence>
<evidence type="ECO:0000256" key="2">
    <source>
        <dbReference type="ARBA" id="ARBA00005426"/>
    </source>
</evidence>
<sequence length="149" mass="16456">MAVRIQEADFDVGAEIAALSDGRSDVGGVASFVGLVRDIAGGATVTAMTLEHYPGMTERQLEEIEAEARSRWPLLEVRIVHRVGRLEPGDRIMFCGAASAHRGAALEACAFLMDWLKTKAPFWKKEETPEGERWVEARAEDDDAAARWR</sequence>
<name>A0A952FJ69_9PROT</name>
<dbReference type="FunFam" id="3.90.1170.40:FF:000001">
    <property type="entry name" value="Molybdopterin synthase catalytic subunit MoaE"/>
    <property type="match status" value="1"/>
</dbReference>
<dbReference type="GO" id="GO:0006777">
    <property type="term" value="P:Mo-molybdopterin cofactor biosynthetic process"/>
    <property type="evidence" value="ECO:0007669"/>
    <property type="project" value="UniProtKB-KW"/>
</dbReference>
<keyword evidence="6" id="KW-0501">Molybdenum cofactor biosynthesis</keyword>
<comment type="subunit">
    <text evidence="8">Heterotetramer of 2 MoaD subunits and 2 MoaE subunits. Also stable as homodimer. The enzyme changes between these two forms during catalysis.</text>
</comment>
<dbReference type="CDD" id="cd00756">
    <property type="entry name" value="MoaE"/>
    <property type="match status" value="1"/>
</dbReference>
<gene>
    <name evidence="15" type="primary">moaE</name>
    <name evidence="15" type="ORF">JF625_03495</name>
</gene>
<dbReference type="InterPro" id="IPR036563">
    <property type="entry name" value="MoaE_sf"/>
</dbReference>
<comment type="similarity">
    <text evidence="2">Belongs to the MoaE family.</text>
</comment>
<dbReference type="InterPro" id="IPR003448">
    <property type="entry name" value="Mopterin_biosynth_MoaE"/>
</dbReference>
<comment type="pathway">
    <text evidence="1">Cofactor biosynthesis; molybdopterin biosynthesis.</text>
</comment>
<evidence type="ECO:0000313" key="15">
    <source>
        <dbReference type="EMBL" id="MBW8724210.1"/>
    </source>
</evidence>
<evidence type="ECO:0000256" key="7">
    <source>
        <dbReference type="ARBA" id="ARBA00025448"/>
    </source>
</evidence>
<dbReference type="Gene3D" id="3.90.1170.40">
    <property type="entry name" value="Molybdopterin biosynthesis MoaE subunit"/>
    <property type="match status" value="1"/>
</dbReference>
<evidence type="ECO:0000256" key="11">
    <source>
        <dbReference type="ARBA" id="ARBA00030781"/>
    </source>
</evidence>
<dbReference type="NCBIfam" id="NF007959">
    <property type="entry name" value="PRK10678.1"/>
    <property type="match status" value="1"/>
</dbReference>
<evidence type="ECO:0000256" key="5">
    <source>
        <dbReference type="ARBA" id="ARBA00022679"/>
    </source>
</evidence>
<dbReference type="SUPFAM" id="SSF54690">
    <property type="entry name" value="Molybdopterin synthase subunit MoaE"/>
    <property type="match status" value="1"/>
</dbReference>
<reference evidence="15" key="1">
    <citation type="submission" date="2020-06" db="EMBL/GenBank/DDBJ databases">
        <title>Stable isotope informed genome-resolved metagenomics uncovers potential trophic interactions in rhizosphere soil.</title>
        <authorList>
            <person name="Starr E.P."/>
            <person name="Shi S."/>
            <person name="Blazewicz S.J."/>
            <person name="Koch B.J."/>
            <person name="Probst A.J."/>
            <person name="Hungate B.A."/>
            <person name="Pett-Ridge J."/>
            <person name="Firestone M.K."/>
            <person name="Banfield J.F."/>
        </authorList>
    </citation>
    <scope>NUCLEOTIDE SEQUENCE</scope>
    <source>
        <strain evidence="15">YM_69_17</strain>
    </source>
</reference>
<comment type="catalytic activity">
    <reaction evidence="13">
        <text>2 [molybdopterin-synthase sulfur-carrier protein]-C-terminal-Gly-aminoethanethioate + cyclic pyranopterin phosphate + H2O = molybdopterin + 2 [molybdopterin-synthase sulfur-carrier protein]-C-terminal Gly-Gly + 2 H(+)</text>
        <dbReference type="Rhea" id="RHEA:26333"/>
        <dbReference type="Rhea" id="RHEA-COMP:12202"/>
        <dbReference type="Rhea" id="RHEA-COMP:19907"/>
        <dbReference type="ChEBI" id="CHEBI:15377"/>
        <dbReference type="ChEBI" id="CHEBI:15378"/>
        <dbReference type="ChEBI" id="CHEBI:58698"/>
        <dbReference type="ChEBI" id="CHEBI:59648"/>
        <dbReference type="ChEBI" id="CHEBI:90778"/>
        <dbReference type="ChEBI" id="CHEBI:232372"/>
        <dbReference type="EC" id="2.8.1.12"/>
    </reaction>
</comment>
<evidence type="ECO:0000256" key="1">
    <source>
        <dbReference type="ARBA" id="ARBA00005046"/>
    </source>
</evidence>
<evidence type="ECO:0000256" key="14">
    <source>
        <dbReference type="SAM" id="MobiDB-lite"/>
    </source>
</evidence>
<protein>
    <recommendedName>
        <fullName evidence="4">Molybdopterin synthase catalytic subunit</fullName>
        <ecNumber evidence="3">2.8.1.12</ecNumber>
    </recommendedName>
    <alternativeName>
        <fullName evidence="11">MPT synthase subunit 2</fullName>
    </alternativeName>
    <alternativeName>
        <fullName evidence="9">Molybdenum cofactor biosynthesis protein E</fullName>
    </alternativeName>
    <alternativeName>
        <fullName evidence="10">Molybdopterin-converting factor large subunit</fullName>
    </alternativeName>
    <alternativeName>
        <fullName evidence="12">Molybdopterin-converting factor subunit 2</fullName>
    </alternativeName>
</protein>
<dbReference type="EC" id="2.8.1.12" evidence="3"/>
<keyword evidence="5 15" id="KW-0808">Transferase</keyword>
<dbReference type="Proteomes" id="UP000700706">
    <property type="component" value="Unassembled WGS sequence"/>
</dbReference>
<feature type="region of interest" description="Disordered" evidence="14">
    <location>
        <begin position="127"/>
        <end position="149"/>
    </location>
</feature>
<organism evidence="15 16">
    <name type="scientific">Inquilinus limosus</name>
    <dbReference type="NCBI Taxonomy" id="171674"/>
    <lineage>
        <taxon>Bacteria</taxon>
        <taxon>Pseudomonadati</taxon>
        <taxon>Pseudomonadota</taxon>
        <taxon>Alphaproteobacteria</taxon>
        <taxon>Rhodospirillales</taxon>
        <taxon>Rhodospirillaceae</taxon>
        <taxon>Inquilinus</taxon>
    </lineage>
</organism>
<evidence type="ECO:0000256" key="4">
    <source>
        <dbReference type="ARBA" id="ARBA00013858"/>
    </source>
</evidence>
<evidence type="ECO:0000256" key="13">
    <source>
        <dbReference type="ARBA" id="ARBA00049878"/>
    </source>
</evidence>
<dbReference type="GO" id="GO:0030366">
    <property type="term" value="F:molybdopterin synthase activity"/>
    <property type="evidence" value="ECO:0007669"/>
    <property type="project" value="UniProtKB-EC"/>
</dbReference>
<comment type="function">
    <text evidence="7">Converts molybdopterin precursor Z into molybdopterin. This requires the incorporation of two sulfur atoms into precursor Z to generate a dithiolene group. The sulfur is provided by MoaD.</text>
</comment>
<dbReference type="EMBL" id="JAEKLZ010000084">
    <property type="protein sequence ID" value="MBW8724210.1"/>
    <property type="molecule type" value="Genomic_DNA"/>
</dbReference>
<evidence type="ECO:0000256" key="3">
    <source>
        <dbReference type="ARBA" id="ARBA00011950"/>
    </source>
</evidence>
<dbReference type="AlphaFoldDB" id="A0A952FJ69"/>
<dbReference type="Pfam" id="PF02391">
    <property type="entry name" value="MoaE"/>
    <property type="match status" value="1"/>
</dbReference>
<accession>A0A952FJ69</accession>
<evidence type="ECO:0000313" key="16">
    <source>
        <dbReference type="Proteomes" id="UP000700706"/>
    </source>
</evidence>